<keyword evidence="1" id="KW-0472">Membrane</keyword>
<evidence type="ECO:0000256" key="1">
    <source>
        <dbReference type="SAM" id="Phobius"/>
    </source>
</evidence>
<dbReference type="CTD" id="36376108"/>
<evidence type="ECO:0000313" key="5">
    <source>
        <dbReference type="WormBase" id="SRAE_1000200100"/>
    </source>
</evidence>
<dbReference type="GeneID" id="36376108"/>
<sequence>MLFAEKEPGKPLYGSFTFFILVAIIFVNLFIFIILRILIDLEDDMDQPYINGSIRTFLQYFLLAFSLTFCFGCWCCCCGGCLLFTTLRKIEFCHMEQNNALDFAAIHRFYNRIKHVKPNTNFVIKFRSKNDNQSISDEEENDLNTIQLQEVVVEDKKMDKNIGNNNC</sequence>
<name>A0A090L6M7_STRRB</name>
<protein>
    <submittedName>
        <fullName evidence="4">Ion transport domain-containing protein</fullName>
    </submittedName>
</protein>
<dbReference type="Proteomes" id="UP000035682">
    <property type="component" value="Unplaced"/>
</dbReference>
<feature type="transmembrane region" description="Helical" evidence="1">
    <location>
        <begin position="59"/>
        <end position="85"/>
    </location>
</feature>
<dbReference type="AlphaFoldDB" id="A0A090L6M7"/>
<accession>A0A090L6M7</accession>
<gene>
    <name evidence="2 4 5" type="ORF">SRAE_1000200100</name>
</gene>
<dbReference type="WormBase" id="SRAE_1000200100">
    <property type="protein sequence ID" value="SRP03349"/>
    <property type="gene ID" value="WBGene00258613"/>
</dbReference>
<keyword evidence="3" id="KW-1185">Reference proteome</keyword>
<evidence type="ECO:0000313" key="3">
    <source>
        <dbReference type="Proteomes" id="UP000035682"/>
    </source>
</evidence>
<proteinExistence type="predicted"/>
<dbReference type="EMBL" id="LN609528">
    <property type="protein sequence ID" value="CEF63743.1"/>
    <property type="molecule type" value="Genomic_DNA"/>
</dbReference>
<dbReference type="RefSeq" id="XP_024502944.1">
    <property type="nucleotide sequence ID" value="XM_024649025.1"/>
</dbReference>
<reference evidence="2 3" key="1">
    <citation type="submission" date="2014-09" db="EMBL/GenBank/DDBJ databases">
        <authorList>
            <person name="Martin A.A."/>
        </authorList>
    </citation>
    <scope>NUCLEOTIDE SEQUENCE</scope>
    <source>
        <strain evidence="3">ED321</strain>
        <strain evidence="2">ED321 Heterogonic</strain>
    </source>
</reference>
<keyword evidence="1" id="KW-1133">Transmembrane helix</keyword>
<evidence type="ECO:0000313" key="2">
    <source>
        <dbReference type="EMBL" id="CEF63743.1"/>
    </source>
</evidence>
<feature type="transmembrane region" description="Helical" evidence="1">
    <location>
        <begin position="12"/>
        <end position="39"/>
    </location>
</feature>
<reference evidence="4" key="2">
    <citation type="submission" date="2020-12" db="UniProtKB">
        <authorList>
            <consortium name="WormBaseParasite"/>
        </authorList>
    </citation>
    <scope>IDENTIFICATION</scope>
</reference>
<dbReference type="WBParaSite" id="SRAE_1000200100.1">
    <property type="protein sequence ID" value="SRAE_1000200100.1"/>
    <property type="gene ID" value="WBGene00258613"/>
</dbReference>
<evidence type="ECO:0000313" key="4">
    <source>
        <dbReference type="WBParaSite" id="SRAE_1000200100.1"/>
    </source>
</evidence>
<keyword evidence="1" id="KW-0812">Transmembrane</keyword>
<organism evidence="2">
    <name type="scientific">Strongyloides ratti</name>
    <name type="common">Parasitic roundworm</name>
    <dbReference type="NCBI Taxonomy" id="34506"/>
    <lineage>
        <taxon>Eukaryota</taxon>
        <taxon>Metazoa</taxon>
        <taxon>Ecdysozoa</taxon>
        <taxon>Nematoda</taxon>
        <taxon>Chromadorea</taxon>
        <taxon>Rhabditida</taxon>
        <taxon>Tylenchina</taxon>
        <taxon>Panagrolaimomorpha</taxon>
        <taxon>Strongyloidoidea</taxon>
        <taxon>Strongyloididae</taxon>
        <taxon>Strongyloides</taxon>
    </lineage>
</organism>